<sequence>MSGWVQHSGNGCPLPQGTLIDVRHFNGDVTRGVRVGGFTVDLDGSLISRSRGRWSGWDYSDGGPMAPKFKAYRVCVDGAAHERNAAMFRSWLNVRQEELA</sequence>
<comment type="caution">
    <text evidence="1">The sequence shown here is derived from an EMBL/GenBank/DDBJ whole genome shotgun (WGS) entry which is preliminary data.</text>
</comment>
<accession>A0A2T4HVX1</accession>
<dbReference type="RefSeq" id="WP_107395052.1">
    <property type="nucleotide sequence ID" value="NZ_PHHF01000049.1"/>
</dbReference>
<dbReference type="EMBL" id="PHHF01000049">
    <property type="protein sequence ID" value="PTD19897.1"/>
    <property type="molecule type" value="Genomic_DNA"/>
</dbReference>
<dbReference type="AlphaFoldDB" id="A0A2T4HVX1"/>
<gene>
    <name evidence="1" type="ORF">CV103_11960</name>
</gene>
<proteinExistence type="predicted"/>
<reference evidence="1 2" key="1">
    <citation type="submission" date="2017-11" db="EMBL/GenBank/DDBJ databases">
        <title>Sphingomonas oleivorans sp. nov., isolated from oil-contaminated soil.</title>
        <authorList>
            <person name="Wang L."/>
            <person name="Chen L."/>
        </authorList>
    </citation>
    <scope>NUCLEOTIDE SEQUENCE [LARGE SCALE GENOMIC DNA]</scope>
    <source>
        <strain evidence="1 2">K101</strain>
    </source>
</reference>
<dbReference type="Proteomes" id="UP000241206">
    <property type="component" value="Unassembled WGS sequence"/>
</dbReference>
<evidence type="ECO:0000313" key="2">
    <source>
        <dbReference type="Proteomes" id="UP000241206"/>
    </source>
</evidence>
<protein>
    <submittedName>
        <fullName evidence="1">Uncharacterized protein</fullName>
    </submittedName>
</protein>
<keyword evidence="2" id="KW-1185">Reference proteome</keyword>
<organism evidence="1 2">
    <name type="scientific">Edaphosphingomonas fennica</name>
    <dbReference type="NCBI Taxonomy" id="114404"/>
    <lineage>
        <taxon>Bacteria</taxon>
        <taxon>Pseudomonadati</taxon>
        <taxon>Pseudomonadota</taxon>
        <taxon>Alphaproteobacteria</taxon>
        <taxon>Sphingomonadales</taxon>
        <taxon>Rhizorhabdaceae</taxon>
        <taxon>Edaphosphingomonas</taxon>
    </lineage>
</organism>
<evidence type="ECO:0000313" key="1">
    <source>
        <dbReference type="EMBL" id="PTD19897.1"/>
    </source>
</evidence>
<name>A0A2T4HVX1_9SPHN</name>